<keyword evidence="3" id="KW-1185">Reference proteome</keyword>
<protein>
    <submittedName>
        <fullName evidence="2">Uncharacterized protein</fullName>
    </submittedName>
</protein>
<comment type="caution">
    <text evidence="2">The sequence shown here is derived from an EMBL/GenBank/DDBJ whole genome shotgun (WGS) entry which is preliminary data.</text>
</comment>
<evidence type="ECO:0000313" key="2">
    <source>
        <dbReference type="EMBL" id="RAW01763.1"/>
    </source>
</evidence>
<evidence type="ECO:0000313" key="3">
    <source>
        <dbReference type="Proteomes" id="UP000251889"/>
    </source>
</evidence>
<organism evidence="2 3">
    <name type="scientific">Pseudochryseolinea flava</name>
    <dbReference type="NCBI Taxonomy" id="2059302"/>
    <lineage>
        <taxon>Bacteria</taxon>
        <taxon>Pseudomonadati</taxon>
        <taxon>Bacteroidota</taxon>
        <taxon>Cytophagia</taxon>
        <taxon>Cytophagales</taxon>
        <taxon>Fulvivirgaceae</taxon>
        <taxon>Pseudochryseolinea</taxon>
    </lineage>
</organism>
<dbReference type="AlphaFoldDB" id="A0A364Y4M0"/>
<accession>A0A364Y4M0</accession>
<feature type="region of interest" description="Disordered" evidence="1">
    <location>
        <begin position="1"/>
        <end position="84"/>
    </location>
</feature>
<reference evidence="2 3" key="1">
    <citation type="submission" date="2018-06" db="EMBL/GenBank/DDBJ databases">
        <title>Chryseolinea flavus sp. nov., a member of the phylum Bacteroidetes isolated from soil.</title>
        <authorList>
            <person name="Li Y."/>
            <person name="Wang J."/>
        </authorList>
    </citation>
    <scope>NUCLEOTIDE SEQUENCE [LARGE SCALE GENOMIC DNA]</scope>
    <source>
        <strain evidence="2 3">SDU1-6</strain>
    </source>
</reference>
<proteinExistence type="predicted"/>
<dbReference type="RefSeq" id="WP_112746503.1">
    <property type="nucleotide sequence ID" value="NZ_QMFY01000003.1"/>
</dbReference>
<feature type="compositionally biased region" description="Basic and acidic residues" evidence="1">
    <location>
        <begin position="61"/>
        <end position="84"/>
    </location>
</feature>
<feature type="compositionally biased region" description="Polar residues" evidence="1">
    <location>
        <begin position="38"/>
        <end position="47"/>
    </location>
</feature>
<gene>
    <name evidence="2" type="ORF">DQQ10_08950</name>
</gene>
<dbReference type="EMBL" id="QMFY01000003">
    <property type="protein sequence ID" value="RAW01763.1"/>
    <property type="molecule type" value="Genomic_DNA"/>
</dbReference>
<sequence length="84" mass="9374">MGKSKDPKYGAHKVTNTDEQEVVVNQSSTQEGGYDEPLNQQIENNSTAEKEGPAPQKSAPSKRDLQRPGSKGERKRPYQEEETE</sequence>
<dbReference type="Proteomes" id="UP000251889">
    <property type="component" value="Unassembled WGS sequence"/>
</dbReference>
<evidence type="ECO:0000256" key="1">
    <source>
        <dbReference type="SAM" id="MobiDB-lite"/>
    </source>
</evidence>
<name>A0A364Y4M0_9BACT</name>